<evidence type="ECO:0000313" key="2">
    <source>
        <dbReference type="EMBL" id="MFC3303811.1"/>
    </source>
</evidence>
<feature type="region of interest" description="Disordered" evidence="1">
    <location>
        <begin position="213"/>
        <end position="236"/>
    </location>
</feature>
<dbReference type="RefSeq" id="WP_189576704.1">
    <property type="nucleotide sequence ID" value="NZ_BMXU01000002.1"/>
</dbReference>
<reference evidence="3" key="1">
    <citation type="journal article" date="2019" name="Int. J. Syst. Evol. Microbiol.">
        <title>The Global Catalogue of Microorganisms (GCM) 10K type strain sequencing project: providing services to taxonomists for standard genome sequencing and annotation.</title>
        <authorList>
            <consortium name="The Broad Institute Genomics Platform"/>
            <consortium name="The Broad Institute Genome Sequencing Center for Infectious Disease"/>
            <person name="Wu L."/>
            <person name="Ma J."/>
        </authorList>
    </citation>
    <scope>NUCLEOTIDE SEQUENCE [LARGE SCALE GENOMIC DNA]</scope>
    <source>
        <strain evidence="3">KCTC 22245</strain>
    </source>
</reference>
<keyword evidence="3" id="KW-1185">Reference proteome</keyword>
<feature type="region of interest" description="Disordered" evidence="1">
    <location>
        <begin position="1"/>
        <end position="71"/>
    </location>
</feature>
<comment type="caution">
    <text evidence="2">The sequence shown here is derived from an EMBL/GenBank/DDBJ whole genome shotgun (WGS) entry which is preliminary data.</text>
</comment>
<evidence type="ECO:0000256" key="1">
    <source>
        <dbReference type="SAM" id="MobiDB-lite"/>
    </source>
</evidence>
<name>A0ABV7MEB2_9PROT</name>
<dbReference type="Proteomes" id="UP001595607">
    <property type="component" value="Unassembled WGS sequence"/>
</dbReference>
<feature type="compositionally biased region" description="Basic and acidic residues" evidence="1">
    <location>
        <begin position="1"/>
        <end position="27"/>
    </location>
</feature>
<accession>A0ABV7MEB2</accession>
<organism evidence="2 3">
    <name type="scientific">Parvularcula lutaonensis</name>
    <dbReference type="NCBI Taxonomy" id="491923"/>
    <lineage>
        <taxon>Bacteria</taxon>
        <taxon>Pseudomonadati</taxon>
        <taxon>Pseudomonadota</taxon>
        <taxon>Alphaproteobacteria</taxon>
        <taxon>Parvularculales</taxon>
        <taxon>Parvularculaceae</taxon>
        <taxon>Parvularcula</taxon>
    </lineage>
</organism>
<evidence type="ECO:0008006" key="4">
    <source>
        <dbReference type="Google" id="ProtNLM"/>
    </source>
</evidence>
<proteinExistence type="predicted"/>
<gene>
    <name evidence="2" type="ORF">ACFONP_13845</name>
</gene>
<protein>
    <recommendedName>
        <fullName evidence="4">DUF3426 domain-containing protein</fullName>
    </recommendedName>
</protein>
<sequence>MTLPAWRDEQPEWHELPEPRLRKKPEARPGAGTSPANQLLAMLEEASLPGAGQRAKKRLRKPDLQKLKLPPVPSMPKLPSIPAPSLALPKKLASWLLGWSVAAMALSLSYLTFETLNTGSVETPDRPALDFSDVQTRYVQSSEGPAIELSGVVRNEGDRLVEPEVVLQLAGSRVAIEEPVRLGGAALPPKAERPFTLRVVIPEGVKTVRLLPPDTEAARPRPMPLVSPAWTAEPSL</sequence>
<dbReference type="EMBL" id="JBHRVA010000003">
    <property type="protein sequence ID" value="MFC3303811.1"/>
    <property type="molecule type" value="Genomic_DNA"/>
</dbReference>
<evidence type="ECO:0000313" key="3">
    <source>
        <dbReference type="Proteomes" id="UP001595607"/>
    </source>
</evidence>